<dbReference type="GO" id="GO:0046677">
    <property type="term" value="P:response to antibiotic"/>
    <property type="evidence" value="ECO:0007669"/>
    <property type="project" value="InterPro"/>
</dbReference>
<evidence type="ECO:0000313" key="4">
    <source>
        <dbReference type="Proteomes" id="UP000249886"/>
    </source>
</evidence>
<feature type="domain" description="NTF2-like N-terminal transpeptidase" evidence="2">
    <location>
        <begin position="32"/>
        <end position="139"/>
    </location>
</feature>
<evidence type="ECO:0000259" key="1">
    <source>
        <dbReference type="Pfam" id="PF00905"/>
    </source>
</evidence>
<keyword evidence="3" id="KW-0121">Carboxypeptidase</keyword>
<evidence type="ECO:0000313" key="3">
    <source>
        <dbReference type="EMBL" id="SPW30829.1"/>
    </source>
</evidence>
<accession>A0A6H9XRG6</accession>
<dbReference type="GeneID" id="84574143"/>
<dbReference type="EC" id="3.4.16.4" evidence="3"/>
<dbReference type="RefSeq" id="WP_040431870.1">
    <property type="nucleotide sequence ID" value="NZ_UARK01000023.1"/>
</dbReference>
<name>A0A6H9XRG6_9CORY</name>
<dbReference type="GO" id="GO:0005886">
    <property type="term" value="C:plasma membrane"/>
    <property type="evidence" value="ECO:0007669"/>
    <property type="project" value="TreeGrafter"/>
</dbReference>
<dbReference type="PANTHER" id="PTHR30627">
    <property type="entry name" value="PEPTIDOGLYCAN D,D-TRANSPEPTIDASE"/>
    <property type="match status" value="1"/>
</dbReference>
<reference evidence="3 4" key="1">
    <citation type="submission" date="2018-06" db="EMBL/GenBank/DDBJ databases">
        <authorList>
            <consortium name="Pathogen Informatics"/>
            <person name="Doyle S."/>
        </authorList>
    </citation>
    <scope>NUCLEOTIDE SEQUENCE [LARGE SCALE GENOMIC DNA]</scope>
    <source>
        <strain evidence="3 4">NCTC10254</strain>
    </source>
</reference>
<evidence type="ECO:0000259" key="2">
    <source>
        <dbReference type="Pfam" id="PF05223"/>
    </source>
</evidence>
<dbReference type="SUPFAM" id="SSF54427">
    <property type="entry name" value="NTF2-like"/>
    <property type="match status" value="1"/>
</dbReference>
<dbReference type="GO" id="GO:0071555">
    <property type="term" value="P:cell wall organization"/>
    <property type="evidence" value="ECO:0007669"/>
    <property type="project" value="TreeGrafter"/>
</dbReference>
<dbReference type="GO" id="GO:0009002">
    <property type="term" value="F:serine-type D-Ala-D-Ala carboxypeptidase activity"/>
    <property type="evidence" value="ECO:0007669"/>
    <property type="project" value="UniProtKB-EC"/>
</dbReference>
<keyword evidence="3" id="KW-0378">Hydrolase</keyword>
<dbReference type="GO" id="GO:0008658">
    <property type="term" value="F:penicillin binding"/>
    <property type="evidence" value="ECO:0007669"/>
    <property type="project" value="InterPro"/>
</dbReference>
<gene>
    <name evidence="3" type="primary">pbpB</name>
    <name evidence="3" type="ORF">NCTC10254_01938</name>
</gene>
<dbReference type="Pfam" id="PF00905">
    <property type="entry name" value="Transpeptidase"/>
    <property type="match status" value="1"/>
</dbReference>
<dbReference type="GO" id="GO:0071972">
    <property type="term" value="F:peptidoglycan L,D-transpeptidase activity"/>
    <property type="evidence" value="ECO:0007669"/>
    <property type="project" value="TreeGrafter"/>
</dbReference>
<dbReference type="SUPFAM" id="SSF56601">
    <property type="entry name" value="beta-lactamase/transpeptidase-like"/>
    <property type="match status" value="1"/>
</dbReference>
<organism evidence="3 4">
    <name type="scientific">Corynebacterium matruchotii</name>
    <dbReference type="NCBI Taxonomy" id="43768"/>
    <lineage>
        <taxon>Bacteria</taxon>
        <taxon>Bacillati</taxon>
        <taxon>Actinomycetota</taxon>
        <taxon>Actinomycetes</taxon>
        <taxon>Mycobacteriales</taxon>
        <taxon>Corynebacteriaceae</taxon>
        <taxon>Corynebacterium</taxon>
    </lineage>
</organism>
<dbReference type="Proteomes" id="UP000249886">
    <property type="component" value="Unassembled WGS sequence"/>
</dbReference>
<feature type="domain" description="Penicillin-binding protein transpeptidase" evidence="1">
    <location>
        <begin position="331"/>
        <end position="594"/>
    </location>
</feature>
<dbReference type="PROSITE" id="PS51257">
    <property type="entry name" value="PROKAR_LIPOPROTEIN"/>
    <property type="match status" value="1"/>
</dbReference>
<dbReference type="InterPro" id="IPR032710">
    <property type="entry name" value="NTF2-like_dom_sf"/>
</dbReference>
<sequence>MNRASAQVIAIVTTTIMATMWLTGCTPKPLSAQPVIDEFMRHMSATDFAAAAHLTDQPDTVTQVWETTWNGLQAEALHVDVHDITIRDSVATAAYTMTWQLPRDRKFTYDTAMTLNRINDQWVIRWQPTVLHPKLGANQHLELQAINAQRASVVSSDGSDILVPGSVERILVDTHKVTDATRTARTIAAALTTAKATDHTLVTIDPADLAKKLAATTGNYSVTTIPKTIAPTIRDQLQDDPAIIFHEEAAMVSKDPGFAPDIIARVAGLVNNQLDGSNGWRIAIVTHDGAPIEDLEHHEPKVAPAVQVSLDRKVQLAAEEAVNQRKEMKAMIVAIRPSSGEILAVAQTDKADEDGAVALSGQFPPGSTFKIITAAAGLQDQHLTPESIVPCPGAMNLYGRQVTNYNMFSLGNVPLQKAFARSCNTTFANISTQLQQGQLRDMGKQFGLGVDYDIPGLTTITGSIPEGKTELEKTEAGYGQGLTLVSPFGLALVSATTAHGSTPTPRLVSGFETKTNEKVSQPAPETIEQLRSLMGAVTEAGGTASGIRAGGKIYGKTGEAEITGGSHAWFTGYRDDIAFATLIVMGGGSESSVAVTDKFFTRLDELRSAPQQQDTTP</sequence>
<comment type="caution">
    <text evidence="3">The sequence shown here is derived from an EMBL/GenBank/DDBJ whole genome shotgun (WGS) entry which is preliminary data.</text>
</comment>
<dbReference type="InterPro" id="IPR001460">
    <property type="entry name" value="PCN-bd_Tpept"/>
</dbReference>
<protein>
    <submittedName>
        <fullName evidence="3">Penicillin-binding protein</fullName>
        <ecNumber evidence="3">3.4.16.4</ecNumber>
    </submittedName>
</protein>
<dbReference type="InterPro" id="IPR007887">
    <property type="entry name" value="MecA_N"/>
</dbReference>
<dbReference type="Gene3D" id="3.40.710.10">
    <property type="entry name" value="DD-peptidase/beta-lactamase superfamily"/>
    <property type="match status" value="1"/>
</dbReference>
<proteinExistence type="predicted"/>
<dbReference type="InterPro" id="IPR050515">
    <property type="entry name" value="Beta-lactam/transpept"/>
</dbReference>
<dbReference type="AlphaFoldDB" id="A0A6H9XRG6"/>
<dbReference type="EMBL" id="UARK01000023">
    <property type="protein sequence ID" value="SPW30829.1"/>
    <property type="molecule type" value="Genomic_DNA"/>
</dbReference>
<dbReference type="Pfam" id="PF05223">
    <property type="entry name" value="MecA_N"/>
    <property type="match status" value="1"/>
</dbReference>
<dbReference type="PANTHER" id="PTHR30627:SF24">
    <property type="entry name" value="PENICILLIN-BINDING PROTEIN 4B"/>
    <property type="match status" value="1"/>
</dbReference>
<dbReference type="InterPro" id="IPR012338">
    <property type="entry name" value="Beta-lactam/transpept-like"/>
</dbReference>
<keyword evidence="3" id="KW-0645">Protease</keyword>